<reference evidence="2" key="1">
    <citation type="submission" date="2022-11" db="EMBL/GenBank/DDBJ databases">
        <authorList>
            <person name="Petersen C."/>
        </authorList>
    </citation>
    <scope>NUCLEOTIDE SEQUENCE</scope>
    <source>
        <strain evidence="2">IBT 30761</strain>
    </source>
</reference>
<accession>A0A9W9KM53</accession>
<protein>
    <submittedName>
        <fullName evidence="2">Uncharacterized protein</fullName>
    </submittedName>
</protein>
<dbReference type="GeneID" id="81352601"/>
<comment type="caution">
    <text evidence="2">The sequence shown here is derived from an EMBL/GenBank/DDBJ whole genome shotgun (WGS) entry which is preliminary data.</text>
</comment>
<dbReference type="EMBL" id="JAPQKI010000002">
    <property type="protein sequence ID" value="KAJ5110593.1"/>
    <property type="molecule type" value="Genomic_DNA"/>
</dbReference>
<gene>
    <name evidence="2" type="ORF">N7532_001128</name>
</gene>
<feature type="region of interest" description="Disordered" evidence="1">
    <location>
        <begin position="35"/>
        <end position="66"/>
    </location>
</feature>
<reference evidence="2" key="2">
    <citation type="journal article" date="2023" name="IMA Fungus">
        <title>Comparative genomic study of the Penicillium genus elucidates a diverse pangenome and 15 lateral gene transfer events.</title>
        <authorList>
            <person name="Petersen C."/>
            <person name="Sorensen T."/>
            <person name="Nielsen M.R."/>
            <person name="Sondergaard T.E."/>
            <person name="Sorensen J.L."/>
            <person name="Fitzpatrick D.A."/>
            <person name="Frisvad J.C."/>
            <person name="Nielsen K.L."/>
        </authorList>
    </citation>
    <scope>NUCLEOTIDE SEQUENCE</scope>
    <source>
        <strain evidence="2">IBT 30761</strain>
    </source>
</reference>
<evidence type="ECO:0000313" key="3">
    <source>
        <dbReference type="Proteomes" id="UP001149074"/>
    </source>
</evidence>
<dbReference type="OrthoDB" id="4330117at2759"/>
<keyword evidence="3" id="KW-1185">Reference proteome</keyword>
<name>A0A9W9KM53_9EURO</name>
<dbReference type="AlphaFoldDB" id="A0A9W9KM53"/>
<sequence>MESNVFTCFTRSGEATLSPISDPYLPFLEPFAGLGVPETLPPENGTGPTPTVDLRQPEVPNRGRKVSPQTHFLQQFMEDLLELDTDLIRHTLEDPVVFDTTAMHTTSFANRSHTPPADCAIDTTFVLTQRLIHLFRRGGNWMAQTSAAQSSQWQSPRAASSSASSFSSRFQHFMNRATPQSTPAVSETGCQQPETGLDQASLLHALSTYLRLIETYHTTISQTAEKFGTALAEGSPIPLPSLQIGAFAMDDPAGHIVLVIQSALQLLDRLGDLVNKLTAPFLTEDIGEIDVSRPTSPPGSHNAVKMVMVAVRERESQFMQVAARLQSICRDAQ</sequence>
<evidence type="ECO:0000313" key="2">
    <source>
        <dbReference type="EMBL" id="KAJ5110593.1"/>
    </source>
</evidence>
<evidence type="ECO:0000256" key="1">
    <source>
        <dbReference type="SAM" id="MobiDB-lite"/>
    </source>
</evidence>
<organism evidence="2 3">
    <name type="scientific">Penicillium argentinense</name>
    <dbReference type="NCBI Taxonomy" id="1131581"/>
    <lineage>
        <taxon>Eukaryota</taxon>
        <taxon>Fungi</taxon>
        <taxon>Dikarya</taxon>
        <taxon>Ascomycota</taxon>
        <taxon>Pezizomycotina</taxon>
        <taxon>Eurotiomycetes</taxon>
        <taxon>Eurotiomycetidae</taxon>
        <taxon>Eurotiales</taxon>
        <taxon>Aspergillaceae</taxon>
        <taxon>Penicillium</taxon>
    </lineage>
</organism>
<proteinExistence type="predicted"/>
<dbReference type="RefSeq" id="XP_056478663.1">
    <property type="nucleotide sequence ID" value="XM_056613622.1"/>
</dbReference>
<dbReference type="Proteomes" id="UP001149074">
    <property type="component" value="Unassembled WGS sequence"/>
</dbReference>